<reference evidence="3" key="1">
    <citation type="submission" date="2024-07" db="EMBL/GenBank/DDBJ databases">
        <title>Two chromosome-level genome assemblies of Korean endemic species Abeliophyllum distichum and Forsythia ovata (Oleaceae).</title>
        <authorList>
            <person name="Jang H."/>
        </authorList>
    </citation>
    <scope>NUCLEOTIDE SEQUENCE [LARGE SCALE GENOMIC DNA]</scope>
</reference>
<comment type="caution">
    <text evidence="2">The sequence shown here is derived from an EMBL/GenBank/DDBJ whole genome shotgun (WGS) entry which is preliminary data.</text>
</comment>
<dbReference type="AlphaFoldDB" id="A0ABD1X9U0"/>
<proteinExistence type="predicted"/>
<keyword evidence="3" id="KW-1185">Reference proteome</keyword>
<evidence type="ECO:0000313" key="3">
    <source>
        <dbReference type="Proteomes" id="UP001604277"/>
    </source>
</evidence>
<protein>
    <submittedName>
        <fullName evidence="2">Uncharacterized protein</fullName>
    </submittedName>
</protein>
<gene>
    <name evidence="2" type="ORF">Fot_03485</name>
</gene>
<evidence type="ECO:0000256" key="1">
    <source>
        <dbReference type="SAM" id="MobiDB-lite"/>
    </source>
</evidence>
<sequence length="136" mass="14800">MNAGKYVSGQPSGMHGIGNKELGRTTPEKPISLPRVILPATPSLALTIGKSRGERQVIFSSSGAIHTTKDLIPPRVKFRARVLLKCNRRARVFDDVVHVVDVVEVGEKTKNDTVLNGVEVDKERETDSNAIQRGCA</sequence>
<organism evidence="2 3">
    <name type="scientific">Forsythia ovata</name>
    <dbReference type="NCBI Taxonomy" id="205694"/>
    <lineage>
        <taxon>Eukaryota</taxon>
        <taxon>Viridiplantae</taxon>
        <taxon>Streptophyta</taxon>
        <taxon>Embryophyta</taxon>
        <taxon>Tracheophyta</taxon>
        <taxon>Spermatophyta</taxon>
        <taxon>Magnoliopsida</taxon>
        <taxon>eudicotyledons</taxon>
        <taxon>Gunneridae</taxon>
        <taxon>Pentapetalae</taxon>
        <taxon>asterids</taxon>
        <taxon>lamiids</taxon>
        <taxon>Lamiales</taxon>
        <taxon>Oleaceae</taxon>
        <taxon>Forsythieae</taxon>
        <taxon>Forsythia</taxon>
    </lineage>
</organism>
<name>A0ABD1X9U0_9LAMI</name>
<accession>A0ABD1X9U0</accession>
<dbReference type="Proteomes" id="UP001604277">
    <property type="component" value="Unassembled WGS sequence"/>
</dbReference>
<evidence type="ECO:0000313" key="2">
    <source>
        <dbReference type="EMBL" id="KAL2558746.1"/>
    </source>
</evidence>
<dbReference type="EMBL" id="JBFOLJ010000001">
    <property type="protein sequence ID" value="KAL2558746.1"/>
    <property type="molecule type" value="Genomic_DNA"/>
</dbReference>
<feature type="region of interest" description="Disordered" evidence="1">
    <location>
        <begin position="1"/>
        <end position="26"/>
    </location>
</feature>